<dbReference type="Proteomes" id="UP000315167">
    <property type="component" value="Unassembled WGS sequence"/>
</dbReference>
<sequence>MKLHTFPVSILLAALIGAAHTYLLILAWVYIGLFTPLPGWLISHGLRGASFYGVLYPADLLTNTLLCVPAAYLLCRLRPARLWTYLAVALLPGFLWQYRLVLAQPALVLEWQALLPGALMALLPLPLTSLIMRRVVAGPANRPIQPELAG</sequence>
<protein>
    <submittedName>
        <fullName evidence="2">Uncharacterized protein</fullName>
    </submittedName>
</protein>
<gene>
    <name evidence="2" type="ORF">IP90_00530</name>
</gene>
<feature type="transmembrane region" description="Helical" evidence="1">
    <location>
        <begin position="113"/>
        <end position="132"/>
    </location>
</feature>
<feature type="transmembrane region" description="Helical" evidence="1">
    <location>
        <begin position="51"/>
        <end position="75"/>
    </location>
</feature>
<dbReference type="EMBL" id="VLKN01000001">
    <property type="protein sequence ID" value="TWI06265.1"/>
    <property type="molecule type" value="Genomic_DNA"/>
</dbReference>
<dbReference type="RefSeq" id="WP_144898054.1">
    <property type="nucleotide sequence ID" value="NZ_VLKN01000001.1"/>
</dbReference>
<reference evidence="2 3" key="1">
    <citation type="journal article" date="2015" name="Stand. Genomic Sci.">
        <title>Genomic Encyclopedia of Bacterial and Archaeal Type Strains, Phase III: the genomes of soil and plant-associated and newly described type strains.</title>
        <authorList>
            <person name="Whitman W.B."/>
            <person name="Woyke T."/>
            <person name="Klenk H.P."/>
            <person name="Zhou Y."/>
            <person name="Lilburn T.G."/>
            <person name="Beck B.J."/>
            <person name="De Vos P."/>
            <person name="Vandamme P."/>
            <person name="Eisen J.A."/>
            <person name="Garrity G."/>
            <person name="Hugenholtz P."/>
            <person name="Kyrpides N.C."/>
        </authorList>
    </citation>
    <scope>NUCLEOTIDE SEQUENCE [LARGE SCALE GENOMIC DNA]</scope>
    <source>
        <strain evidence="2 3">CGMCC 1.10821</strain>
    </source>
</reference>
<evidence type="ECO:0000313" key="3">
    <source>
        <dbReference type="Proteomes" id="UP000315167"/>
    </source>
</evidence>
<keyword evidence="1" id="KW-0472">Membrane</keyword>
<keyword evidence="1" id="KW-1133">Transmembrane helix</keyword>
<organism evidence="2 3">
    <name type="scientific">Luteimonas cucumeris</name>
    <dbReference type="NCBI Taxonomy" id="985012"/>
    <lineage>
        <taxon>Bacteria</taxon>
        <taxon>Pseudomonadati</taxon>
        <taxon>Pseudomonadota</taxon>
        <taxon>Gammaproteobacteria</taxon>
        <taxon>Lysobacterales</taxon>
        <taxon>Lysobacteraceae</taxon>
        <taxon>Luteimonas</taxon>
    </lineage>
</organism>
<feature type="transmembrane region" description="Helical" evidence="1">
    <location>
        <begin position="12"/>
        <end position="31"/>
    </location>
</feature>
<dbReference type="OrthoDB" id="7068242at2"/>
<name>A0A562LF85_9GAMM</name>
<keyword evidence="3" id="KW-1185">Reference proteome</keyword>
<evidence type="ECO:0000313" key="2">
    <source>
        <dbReference type="EMBL" id="TWI06265.1"/>
    </source>
</evidence>
<keyword evidence="1" id="KW-0812">Transmembrane</keyword>
<feature type="transmembrane region" description="Helical" evidence="1">
    <location>
        <begin position="82"/>
        <end position="101"/>
    </location>
</feature>
<dbReference type="AlphaFoldDB" id="A0A562LF85"/>
<evidence type="ECO:0000256" key="1">
    <source>
        <dbReference type="SAM" id="Phobius"/>
    </source>
</evidence>
<accession>A0A562LF85</accession>
<proteinExistence type="predicted"/>
<comment type="caution">
    <text evidence="2">The sequence shown here is derived from an EMBL/GenBank/DDBJ whole genome shotgun (WGS) entry which is preliminary data.</text>
</comment>